<dbReference type="Pfam" id="PF09323">
    <property type="entry name" value="DUF1980"/>
    <property type="match status" value="1"/>
</dbReference>
<dbReference type="NCBIfam" id="TIGR03943">
    <property type="entry name" value="TIGR03943 family putative permease subunit"/>
    <property type="match status" value="1"/>
</dbReference>
<dbReference type="InterPro" id="IPR048447">
    <property type="entry name" value="DUF1980_C"/>
</dbReference>
<dbReference type="InterPro" id="IPR048493">
    <property type="entry name" value="DUF1980_N"/>
</dbReference>
<keyword evidence="1" id="KW-0812">Transmembrane</keyword>
<feature type="transmembrane region" description="Helical" evidence="1">
    <location>
        <begin position="81"/>
        <end position="102"/>
    </location>
</feature>
<keyword evidence="1" id="KW-1133">Transmembrane helix</keyword>
<evidence type="ECO:0000313" key="5">
    <source>
        <dbReference type="Proteomes" id="UP000618943"/>
    </source>
</evidence>
<keyword evidence="5" id="KW-1185">Reference proteome</keyword>
<feature type="domain" description="DUF1980" evidence="3">
    <location>
        <begin position="139"/>
        <end position="279"/>
    </location>
</feature>
<feature type="domain" description="DUF1980" evidence="2">
    <location>
        <begin position="2"/>
        <end position="112"/>
    </location>
</feature>
<protein>
    <submittedName>
        <fullName evidence="4">TIGR03943 family protein</fullName>
    </submittedName>
</protein>
<dbReference type="Proteomes" id="UP000618943">
    <property type="component" value="Unassembled WGS sequence"/>
</dbReference>
<dbReference type="EMBL" id="JAEOAH010000042">
    <property type="protein sequence ID" value="MBK3496851.1"/>
    <property type="molecule type" value="Genomic_DNA"/>
</dbReference>
<dbReference type="Pfam" id="PF21537">
    <property type="entry name" value="DUF1980_C"/>
    <property type="match status" value="1"/>
</dbReference>
<gene>
    <name evidence="4" type="ORF">JFL43_18685</name>
</gene>
<organism evidence="4 5">
    <name type="scientific">Viridibacillus soli</name>
    <dbReference type="NCBI Taxonomy" id="2798301"/>
    <lineage>
        <taxon>Bacteria</taxon>
        <taxon>Bacillati</taxon>
        <taxon>Bacillota</taxon>
        <taxon>Bacilli</taxon>
        <taxon>Bacillales</taxon>
        <taxon>Caryophanaceae</taxon>
        <taxon>Viridibacillus</taxon>
    </lineage>
</organism>
<proteinExistence type="predicted"/>
<evidence type="ECO:0000313" key="4">
    <source>
        <dbReference type="EMBL" id="MBK3496851.1"/>
    </source>
</evidence>
<accession>A0ABS1HC05</accession>
<dbReference type="RefSeq" id="WP_200750203.1">
    <property type="nucleotide sequence ID" value="NZ_JAEOAH010000042.1"/>
</dbReference>
<comment type="caution">
    <text evidence="4">The sequence shown here is derived from an EMBL/GenBank/DDBJ whole genome shotgun (WGS) entry which is preliminary data.</text>
</comment>
<reference evidence="4 5" key="1">
    <citation type="submission" date="2020-12" db="EMBL/GenBank/DDBJ databases">
        <title>YIM B01967 draft genome.</title>
        <authorList>
            <person name="Yan X."/>
        </authorList>
    </citation>
    <scope>NUCLEOTIDE SEQUENCE [LARGE SCALE GENOMIC DNA]</scope>
    <source>
        <strain evidence="4 5">YIM B01967</strain>
    </source>
</reference>
<name>A0ABS1HC05_9BACL</name>
<evidence type="ECO:0000259" key="2">
    <source>
        <dbReference type="Pfam" id="PF09323"/>
    </source>
</evidence>
<dbReference type="InterPro" id="IPR052955">
    <property type="entry name" value="UPF0703_membrane_permease"/>
</dbReference>
<feature type="transmembrane region" description="Helical" evidence="1">
    <location>
        <begin position="33"/>
        <end position="51"/>
    </location>
</feature>
<dbReference type="PANTHER" id="PTHR40047:SF1">
    <property type="entry name" value="UPF0703 PROTEIN YCGQ"/>
    <property type="match status" value="1"/>
</dbReference>
<evidence type="ECO:0000256" key="1">
    <source>
        <dbReference type="SAM" id="Phobius"/>
    </source>
</evidence>
<keyword evidence="1" id="KW-0472">Membrane</keyword>
<evidence type="ECO:0000259" key="3">
    <source>
        <dbReference type="Pfam" id="PF21537"/>
    </source>
</evidence>
<sequence>MIRALILMSFTYFFYYLYTSGDNSKYINMKYEYICIMGIILFAILTIVQIISMSKEEEEHSHDCCDHDHKHEKDSSFVTRMFHYAIFIFPLVTGLFLPIATLDSTVVKSKGFSFKAIDDFEEGDSFVQTQYLRPDTSIYYGKDGYDEIMQKELGVFANMPTVALNDENYLKGMETIYNFPGEFIGKKLSYKGFIYKEQVIDRKQAFVLRFGVIHCVADSGVFGMLVEFPDDMKLQNDDWVNVEGTISTVYYQPFKANIPVLKVDTWEKTIQPEEPYTFRGYENPNL</sequence>
<dbReference type="PANTHER" id="PTHR40047">
    <property type="entry name" value="UPF0703 PROTEIN YCGQ"/>
    <property type="match status" value="1"/>
</dbReference>
<dbReference type="InterPro" id="IPR015402">
    <property type="entry name" value="DUF1980"/>
</dbReference>